<dbReference type="GO" id="GO:0055085">
    <property type="term" value="P:transmembrane transport"/>
    <property type="evidence" value="ECO:0007669"/>
    <property type="project" value="UniProtKB-ARBA"/>
</dbReference>
<dbReference type="Gene3D" id="3.40.50.300">
    <property type="entry name" value="P-loop containing nucleotide triphosphate hydrolases"/>
    <property type="match status" value="1"/>
</dbReference>
<dbReference type="SUPFAM" id="SSF52540">
    <property type="entry name" value="P-loop containing nucleoside triphosphate hydrolases"/>
    <property type="match status" value="1"/>
</dbReference>
<evidence type="ECO:0000313" key="6">
    <source>
        <dbReference type="EMBL" id="OGD17050.1"/>
    </source>
</evidence>
<feature type="domain" description="ABC transporter" evidence="5">
    <location>
        <begin position="5"/>
        <end position="254"/>
    </location>
</feature>
<comment type="caution">
    <text evidence="6">The sequence shown here is derived from an EMBL/GenBank/DDBJ whole genome shotgun (WGS) entry which is preliminary data.</text>
</comment>
<evidence type="ECO:0000313" key="7">
    <source>
        <dbReference type="Proteomes" id="UP000177701"/>
    </source>
</evidence>
<dbReference type="FunFam" id="3.40.50.300:FF:000016">
    <property type="entry name" value="Oligopeptide ABC transporter ATP-binding component"/>
    <property type="match status" value="1"/>
</dbReference>
<dbReference type="PANTHER" id="PTHR43776:SF7">
    <property type="entry name" value="D,D-DIPEPTIDE TRANSPORT ATP-BINDING PROTEIN DDPF-RELATED"/>
    <property type="match status" value="1"/>
</dbReference>
<name>A0A1F5AEY2_9BACT</name>
<dbReference type="AlphaFoldDB" id="A0A1F5AEY2"/>
<dbReference type="GO" id="GO:0005524">
    <property type="term" value="F:ATP binding"/>
    <property type="evidence" value="ECO:0007669"/>
    <property type="project" value="UniProtKB-KW"/>
</dbReference>
<dbReference type="GO" id="GO:0015833">
    <property type="term" value="P:peptide transport"/>
    <property type="evidence" value="ECO:0007669"/>
    <property type="project" value="InterPro"/>
</dbReference>
<evidence type="ECO:0000259" key="5">
    <source>
        <dbReference type="PROSITE" id="PS50893"/>
    </source>
</evidence>
<dbReference type="PROSITE" id="PS00211">
    <property type="entry name" value="ABC_TRANSPORTER_1"/>
    <property type="match status" value="1"/>
</dbReference>
<evidence type="ECO:0000256" key="1">
    <source>
        <dbReference type="ARBA" id="ARBA00005417"/>
    </source>
</evidence>
<dbReference type="Pfam" id="PF00005">
    <property type="entry name" value="ABC_tran"/>
    <property type="match status" value="1"/>
</dbReference>
<dbReference type="PROSITE" id="PS50893">
    <property type="entry name" value="ABC_TRANSPORTER_2"/>
    <property type="match status" value="1"/>
</dbReference>
<organism evidence="6 7">
    <name type="scientific">Candidatus Sediminicultor quintus</name>
    <dbReference type="NCBI Taxonomy" id="1797291"/>
    <lineage>
        <taxon>Bacteria</taxon>
        <taxon>Pseudomonadati</taxon>
        <taxon>Atribacterota</taxon>
        <taxon>Candidatus Phoenicimicrobiia</taxon>
        <taxon>Candidatus Pheonicimicrobiales</taxon>
        <taxon>Candidatus Phoenicimicrobiaceae</taxon>
        <taxon>Candidatus Sediminicultor</taxon>
    </lineage>
</organism>
<gene>
    <name evidence="6" type="ORF">A2V47_03960</name>
</gene>
<dbReference type="InterPro" id="IPR013563">
    <property type="entry name" value="Oligopep_ABC_C"/>
</dbReference>
<evidence type="ECO:0000256" key="3">
    <source>
        <dbReference type="ARBA" id="ARBA00022741"/>
    </source>
</evidence>
<accession>A0A1F5AEY2</accession>
<dbReference type="STRING" id="1797291.A2V47_03960"/>
<dbReference type="Pfam" id="PF08352">
    <property type="entry name" value="oligo_HPY"/>
    <property type="match status" value="1"/>
</dbReference>
<dbReference type="CDD" id="cd03257">
    <property type="entry name" value="ABC_NikE_OppD_transporters"/>
    <property type="match status" value="1"/>
</dbReference>
<evidence type="ECO:0000256" key="4">
    <source>
        <dbReference type="ARBA" id="ARBA00022840"/>
    </source>
</evidence>
<dbReference type="InterPro" id="IPR050319">
    <property type="entry name" value="ABC_transp_ATP-bind"/>
</dbReference>
<dbReference type="GO" id="GO:0016887">
    <property type="term" value="F:ATP hydrolysis activity"/>
    <property type="evidence" value="ECO:0007669"/>
    <property type="project" value="InterPro"/>
</dbReference>
<dbReference type="PANTHER" id="PTHR43776">
    <property type="entry name" value="TRANSPORT ATP-BINDING PROTEIN"/>
    <property type="match status" value="1"/>
</dbReference>
<dbReference type="InterPro" id="IPR003439">
    <property type="entry name" value="ABC_transporter-like_ATP-bd"/>
</dbReference>
<proteinExistence type="inferred from homology"/>
<keyword evidence="2" id="KW-0813">Transport</keyword>
<keyword evidence="3" id="KW-0547">Nucleotide-binding</keyword>
<comment type="similarity">
    <text evidence="1">Belongs to the ABC transporter superfamily.</text>
</comment>
<dbReference type="SMART" id="SM00382">
    <property type="entry name" value="AAA"/>
    <property type="match status" value="1"/>
</dbReference>
<dbReference type="NCBIfam" id="TIGR01727">
    <property type="entry name" value="oligo_HPY"/>
    <property type="match status" value="1"/>
</dbReference>
<dbReference type="Proteomes" id="UP000177701">
    <property type="component" value="Unassembled WGS sequence"/>
</dbReference>
<sequence>MEKLVEVKNLKKWFWIGKSPLGKKKAVRAVDDVSFYVGKKEVLGLVGESGCGKTTCGKTILRILDPTEGQVYFNGQEITHLRKKEMIMVRRKMMIIYQDPFGSLDPRMTIGSTIAEPMEVHKIGSKKEQEERVIEIMEKVGLLPDQINRYPHEFSGGQRQRIGIARALATGPEFIVADECVSALDVSIQAQIINLLQDLQKEFGLTILFVAHDLSVIKHICDRVAVMYLGKIVEAAPKRELFNDPKHPYTQALLSAIPIPDPKFRKKGQILMGDVPSPVNPPSGCRFHTRCSYVKTICREEEPELKCFENNHYVACHLFSNPVDTNLSGSAR</sequence>
<evidence type="ECO:0000256" key="2">
    <source>
        <dbReference type="ARBA" id="ARBA00022448"/>
    </source>
</evidence>
<dbReference type="InterPro" id="IPR017871">
    <property type="entry name" value="ABC_transporter-like_CS"/>
</dbReference>
<dbReference type="InterPro" id="IPR027417">
    <property type="entry name" value="P-loop_NTPase"/>
</dbReference>
<dbReference type="EMBL" id="MEYH01000019">
    <property type="protein sequence ID" value="OGD17050.1"/>
    <property type="molecule type" value="Genomic_DNA"/>
</dbReference>
<protein>
    <submittedName>
        <fullName evidence="6">Peptide ABC transporter ATP-binding protein</fullName>
    </submittedName>
</protein>
<keyword evidence="4 6" id="KW-0067">ATP-binding</keyword>
<dbReference type="InterPro" id="IPR003593">
    <property type="entry name" value="AAA+_ATPase"/>
</dbReference>
<reference evidence="6 7" key="1">
    <citation type="journal article" date="2016" name="Nat. Commun.">
        <title>Thousands of microbial genomes shed light on interconnected biogeochemical processes in an aquifer system.</title>
        <authorList>
            <person name="Anantharaman K."/>
            <person name="Brown C.T."/>
            <person name="Hug L.A."/>
            <person name="Sharon I."/>
            <person name="Castelle C.J."/>
            <person name="Probst A.J."/>
            <person name="Thomas B.C."/>
            <person name="Singh A."/>
            <person name="Wilkins M.J."/>
            <person name="Karaoz U."/>
            <person name="Brodie E.L."/>
            <person name="Williams K.H."/>
            <person name="Hubbard S.S."/>
            <person name="Banfield J.F."/>
        </authorList>
    </citation>
    <scope>NUCLEOTIDE SEQUENCE [LARGE SCALE GENOMIC DNA]</scope>
</reference>